<dbReference type="Pfam" id="PF24139">
    <property type="entry name" value="TPR_TNPO3_IPO13_4th"/>
    <property type="match status" value="1"/>
</dbReference>
<evidence type="ECO:0000313" key="3">
    <source>
        <dbReference type="Proteomes" id="UP000183567"/>
    </source>
</evidence>
<dbReference type="InterPro" id="IPR057942">
    <property type="entry name" value="TPR_TNPO3_IPO13_3rd"/>
</dbReference>
<dbReference type="PANTHER" id="PTHR12363">
    <property type="entry name" value="TRANSPORTIN 3 AND IMPORTIN 13"/>
    <property type="match status" value="1"/>
</dbReference>
<dbReference type="Gene3D" id="1.25.10.10">
    <property type="entry name" value="Leucine-rich Repeat Variant"/>
    <property type="match status" value="1"/>
</dbReference>
<feature type="domain" description="Importin N-terminal" evidence="1">
    <location>
        <begin position="31"/>
        <end position="98"/>
    </location>
</feature>
<gene>
    <name evidence="2" type="ORF">AZE42_00115</name>
</gene>
<proteinExistence type="predicted"/>
<evidence type="ECO:0000313" key="2">
    <source>
        <dbReference type="EMBL" id="OJA16145.1"/>
    </source>
</evidence>
<keyword evidence="3" id="KW-1185">Reference proteome</keyword>
<dbReference type="InterPro" id="IPR051345">
    <property type="entry name" value="Importin_beta-like_NTR"/>
</dbReference>
<reference evidence="2 3" key="1">
    <citation type="submission" date="2016-03" db="EMBL/GenBank/DDBJ databases">
        <title>Comparative genomics of the ectomycorrhizal sister species Rhizopogon vinicolor and Rhizopogon vesiculosus (Basidiomycota: Boletales) reveals a divergence of the mating type B locus.</title>
        <authorList>
            <person name="Mujic A.B."/>
            <person name="Kuo A."/>
            <person name="Tritt A."/>
            <person name="Lipzen A."/>
            <person name="Chen C."/>
            <person name="Johnson J."/>
            <person name="Sharma A."/>
            <person name="Barry K."/>
            <person name="Grigoriev I.V."/>
            <person name="Spatafora J.W."/>
        </authorList>
    </citation>
    <scope>NUCLEOTIDE SEQUENCE [LARGE SCALE GENOMIC DNA]</scope>
    <source>
        <strain evidence="2 3">AM-OR11-056</strain>
    </source>
</reference>
<dbReference type="InterPro" id="IPR058537">
    <property type="entry name" value="TPR_TNPO3_IPO13_4th"/>
</dbReference>
<name>A0A1J8QRR2_9AGAM</name>
<dbReference type="OrthoDB" id="435593at2759"/>
<dbReference type="InterPro" id="IPR016024">
    <property type="entry name" value="ARM-type_fold"/>
</dbReference>
<comment type="caution">
    <text evidence="2">The sequence shown here is derived from an EMBL/GenBank/DDBJ whole genome shotgun (WGS) entry which is preliminary data.</text>
</comment>
<dbReference type="STRING" id="180088.A0A1J8QRR2"/>
<dbReference type="SUPFAM" id="SSF48371">
    <property type="entry name" value="ARM repeat"/>
    <property type="match status" value="1"/>
</dbReference>
<dbReference type="InterPro" id="IPR001494">
    <property type="entry name" value="Importin-beta_N"/>
</dbReference>
<dbReference type="PANTHER" id="PTHR12363:SF53">
    <property type="entry name" value="MRNA TRANSPORT REGULATOR MTR10"/>
    <property type="match status" value="1"/>
</dbReference>
<evidence type="ECO:0000259" key="1">
    <source>
        <dbReference type="PROSITE" id="PS50166"/>
    </source>
</evidence>
<dbReference type="Pfam" id="PF08389">
    <property type="entry name" value="Xpo1"/>
    <property type="match status" value="1"/>
</dbReference>
<protein>
    <recommendedName>
        <fullName evidence="1">Importin N-terminal domain-containing protein</fullName>
    </recommendedName>
</protein>
<dbReference type="Pfam" id="PF24138">
    <property type="entry name" value="TPR_TNPO3_IPO13_2nd"/>
    <property type="match status" value="1"/>
</dbReference>
<dbReference type="GO" id="GO:0005737">
    <property type="term" value="C:cytoplasm"/>
    <property type="evidence" value="ECO:0007669"/>
    <property type="project" value="TreeGrafter"/>
</dbReference>
<dbReference type="Proteomes" id="UP000183567">
    <property type="component" value="Unassembled WGS sequence"/>
</dbReference>
<dbReference type="SMART" id="SM00913">
    <property type="entry name" value="IBN_N"/>
    <property type="match status" value="1"/>
</dbReference>
<dbReference type="GO" id="GO:0006606">
    <property type="term" value="P:protein import into nucleus"/>
    <property type="evidence" value="ECO:0007669"/>
    <property type="project" value="TreeGrafter"/>
</dbReference>
<dbReference type="InterPro" id="IPR013598">
    <property type="entry name" value="Exportin-1/Importin-b-like"/>
</dbReference>
<organism evidence="2 3">
    <name type="scientific">Rhizopogon vesiculosus</name>
    <dbReference type="NCBI Taxonomy" id="180088"/>
    <lineage>
        <taxon>Eukaryota</taxon>
        <taxon>Fungi</taxon>
        <taxon>Dikarya</taxon>
        <taxon>Basidiomycota</taxon>
        <taxon>Agaricomycotina</taxon>
        <taxon>Agaricomycetes</taxon>
        <taxon>Agaricomycetidae</taxon>
        <taxon>Boletales</taxon>
        <taxon>Suillineae</taxon>
        <taxon>Rhizopogonaceae</taxon>
        <taxon>Rhizopogon</taxon>
    </lineage>
</organism>
<dbReference type="EMBL" id="LVVM01002679">
    <property type="protein sequence ID" value="OJA16145.1"/>
    <property type="molecule type" value="Genomic_DNA"/>
</dbReference>
<sequence length="974" mass="108355">MADNQSANIQALLSVLNVFTSAPDKASLEKANSWLQDFQHSPEAWSTCNVLLLSLDAPPAAKLFAAQTFRMKVTYDLHQVDPSNLLPLRDTLITALERYKSGPKTIITQLCLALSGLALQLPAWENALQSMVETFGTNPATVPVLLQFLTVLPEEVSGNTRIPVTDEEYLERSEKLLSGNSEQVLQLLSMYLQATGWSIYFWLANSIVSTTSAGVTHAVQSQIFDCIRSWLVAGEINMSAFGKSPLLAFAFEALSSDELFDSAVDVVCEMIHETQEIDDYMPVIELIVPRVIALKNRLDEQKDDPEKIRGYAKVFAEAGETYRVLILQHTDTFYPIVEAIGQCSAYPDLDIVPITFPFWMRLAQTIGKKSSVSPLFLEAYKALMGVIIRHLHFPPDLTSMTGQEADNFRSFRHVMGDTLKDCCLVLGADTCLLSAYGLITIALSRPPQDISWQEIEAPLFAMRSMGAEVDLMDETAVPKIMDLIPSLPIHPRVRYAALLIVSRYTEWINRHPEYIAQQLQYISAGFEDPDTEVSAAAGQALKYLCQDCKQHLIEFLPTLHTFLTTTGAKLAQDDRRQVYEAIAYVISAMPMEKAAESLRTFSLDILSQIHTISSKSTAVTKQELKEVGYGLENLEVMLHVVGPFGDQLPPACQNSCQEAWSIFDAFISKFAFDYDTSERATRVLRHGVTLFGQAALPVASSVLSRMATSFEATGFSSFLWISGKIIGRFGNEADPALRNAFQSLYERATNKVVSLLQSKDPRDIPDVLEDYVQLLLQLIRMAPDVFFPSSAFPLAFRATMAALTLIHSDLVFASLDLFRDILTHECLIPSSSPPPKFPIYASAIKVVMEKEGFEFVGYMLTGLVGDFPEDSAAVVVTIFRSIALLWSTQLILWLPPILQQLPPSSAPNQARERFLLDVTKYVHLMTPLVDCGLSPIVSALNTAQYDKVKYCILGLHRASRKARDRRRVAPLNHT</sequence>
<dbReference type="Pfam" id="PF03810">
    <property type="entry name" value="IBN_N"/>
    <property type="match status" value="1"/>
</dbReference>
<dbReference type="AlphaFoldDB" id="A0A1J8QRR2"/>
<dbReference type="PROSITE" id="PS50166">
    <property type="entry name" value="IMPORTIN_B_NT"/>
    <property type="match status" value="1"/>
</dbReference>
<dbReference type="InterPro" id="IPR011989">
    <property type="entry name" value="ARM-like"/>
</dbReference>
<dbReference type="GO" id="GO:0031267">
    <property type="term" value="F:small GTPase binding"/>
    <property type="evidence" value="ECO:0007669"/>
    <property type="project" value="InterPro"/>
</dbReference>
<accession>A0A1J8QRR2</accession>
<dbReference type="Pfam" id="PF24140">
    <property type="entry name" value="TPR_TNPO3_IPO13_3rd"/>
    <property type="match status" value="1"/>
</dbReference>
<dbReference type="InterPro" id="IPR057941">
    <property type="entry name" value="TPR_TNPO3_IPO13_2nd"/>
</dbReference>